<evidence type="ECO:0000256" key="1">
    <source>
        <dbReference type="SAM" id="Phobius"/>
    </source>
</evidence>
<protein>
    <submittedName>
        <fullName evidence="2">PIR protein</fullName>
    </submittedName>
</protein>
<accession>A0A1D3JH18</accession>
<reference evidence="2 3" key="1">
    <citation type="submission" date="2016-06" db="EMBL/GenBank/DDBJ databases">
        <authorList>
            <consortium name="Pathogen Informatics"/>
        </authorList>
    </citation>
    <scope>NUCLEOTIDE SEQUENCE [LARGE SCALE GENOMIC DNA]</scope>
</reference>
<dbReference type="GeneID" id="39865909"/>
<dbReference type="KEGG" id="pmal:PMUG01_00044700"/>
<dbReference type="VEuPathDB" id="PlasmoDB:PmUG01_00044700"/>
<gene>
    <name evidence="2" type="primary">PmUG01_00044700</name>
    <name evidence="2" type="ORF">PMUG01_00044700</name>
</gene>
<organism evidence="2 3">
    <name type="scientific">Plasmodium malariae</name>
    <dbReference type="NCBI Taxonomy" id="5858"/>
    <lineage>
        <taxon>Eukaryota</taxon>
        <taxon>Sar</taxon>
        <taxon>Alveolata</taxon>
        <taxon>Apicomplexa</taxon>
        <taxon>Aconoidasida</taxon>
        <taxon>Haemosporida</taxon>
        <taxon>Plasmodiidae</taxon>
        <taxon>Plasmodium</taxon>
        <taxon>Plasmodium (Plasmodium)</taxon>
    </lineage>
</organism>
<dbReference type="RefSeq" id="XP_028858990.1">
    <property type="nucleotide sequence ID" value="XM_029003578.1"/>
</dbReference>
<dbReference type="OrthoDB" id="384945at2759"/>
<keyword evidence="1" id="KW-0472">Membrane</keyword>
<keyword evidence="1" id="KW-1133">Transmembrane helix</keyword>
<keyword evidence="1" id="KW-0812">Transmembrane</keyword>
<keyword evidence="3" id="KW-1185">Reference proteome</keyword>
<dbReference type="Pfam" id="PF05795">
    <property type="entry name" value="Plasmodium_Vir"/>
    <property type="match status" value="2"/>
</dbReference>
<evidence type="ECO:0000313" key="3">
    <source>
        <dbReference type="Proteomes" id="UP000219813"/>
    </source>
</evidence>
<dbReference type="InterPro" id="IPR008780">
    <property type="entry name" value="Plasmodium_Vir"/>
</dbReference>
<dbReference type="EMBL" id="FLRL01000015">
    <property type="protein sequence ID" value="SBT85624.1"/>
    <property type="molecule type" value="Genomic_DNA"/>
</dbReference>
<proteinExistence type="predicted"/>
<name>A0A1D3JH18_PLAMA</name>
<evidence type="ECO:0000313" key="2">
    <source>
        <dbReference type="EMBL" id="SBT85624.1"/>
    </source>
</evidence>
<dbReference type="OMA" id="HIKENPP"/>
<dbReference type="AlphaFoldDB" id="A0A1D3JH18"/>
<dbReference type="Proteomes" id="UP000219813">
    <property type="component" value="Unassembled WGS sequence"/>
</dbReference>
<feature type="transmembrane region" description="Helical" evidence="1">
    <location>
        <begin position="245"/>
        <end position="264"/>
    </location>
</feature>
<sequence>MGPIDDVGVPLPSTLNYSILDKKKSYESDKICNQLAEDLSDYYDVFEFCENLTGIIKIFNNLSLSGQFQEDSCTIVKFWMYDRLFKLRNRKQSVNDDINKIILNLKENFNDKVKECNLFDFPYVKEDFDKMKSVYDYATNYNTIENYLYDNNYICNKNLKSYISKNYEIYINMKNNCSTGGIKNMIYCKVLEKIKGVHIKENPPLSCEVKHLDGSNNRKDQYMAQTEEEPSKNLEQKISVPFEDIIVAVIFPLLGIVFLFFTFYKFTPFKSWLKAHLLKKKINEDYEGEEYIDKYLNENYNKYGHHIHYDPL</sequence>